<sequence length="246" mass="28369">MIILSGQPVTNEQLASFQLEGQKRIILMQLQASNDTFRYRQASDLLFEVTLRSNIMNAARDLNKSGASFAIFQRSRANDAFWRVSEAGALELRYQVEPSKGIKDIFENGSKYAFECATAIVIVFYMGVLQTVGDEKFNRRLRSLTLYDWHYDTLSIYTERGNDFIYGDCLYFENPEFSYQQSQWRGENVIYLGEDQYYGHGLGILTAAEIIDKLNNRRRPGAVQSAYLLPQTTRMDVIYLRQMFGS</sequence>
<name>A0A081LGE9_9BACI</name>
<dbReference type="OrthoDB" id="1845399at2"/>
<proteinExistence type="inferred from homology"/>
<keyword evidence="2 4" id="KW-0749">Sporulation</keyword>
<dbReference type="Pfam" id="PF20085">
    <property type="entry name" value="TGL"/>
    <property type="match status" value="1"/>
</dbReference>
<dbReference type="Proteomes" id="UP000028091">
    <property type="component" value="Unassembled WGS sequence"/>
</dbReference>
<dbReference type="GO" id="GO:0003810">
    <property type="term" value="F:protein-glutamine gamma-glutamyltransferase activity"/>
    <property type="evidence" value="ECO:0007669"/>
    <property type="project" value="UniProtKB-UniRule"/>
</dbReference>
<keyword evidence="6" id="KW-1185">Reference proteome</keyword>
<dbReference type="NCBIfam" id="NF002869">
    <property type="entry name" value="PRK03187.1"/>
    <property type="match status" value="1"/>
</dbReference>
<comment type="caution">
    <text evidence="5">The sequence shown here is derived from an EMBL/GenBank/DDBJ whole genome shotgun (WGS) entry which is preliminary data.</text>
</comment>
<accession>A0A081LGE9</accession>
<evidence type="ECO:0000256" key="3">
    <source>
        <dbReference type="ARBA" id="ARBA00023315"/>
    </source>
</evidence>
<comment type="similarity">
    <text evidence="4">Belongs to the bacillus TGase family.</text>
</comment>
<reference evidence="5 6" key="1">
    <citation type="submission" date="2012-09" db="EMBL/GenBank/DDBJ databases">
        <title>Genome Sequence of Bacillus sp. DW5-4.</title>
        <authorList>
            <person name="Lai Q."/>
            <person name="Liu Y."/>
            <person name="Shao Z."/>
        </authorList>
    </citation>
    <scope>NUCLEOTIDE SEQUENCE [LARGE SCALE GENOMIC DNA]</scope>
    <source>
        <strain evidence="5 6">DW5-4</strain>
    </source>
</reference>
<evidence type="ECO:0000256" key="4">
    <source>
        <dbReference type="HAMAP-Rule" id="MF_00727"/>
    </source>
</evidence>
<gene>
    <name evidence="4" type="primary">tgl</name>
    <name evidence="5" type="ORF">BA70_01660</name>
</gene>
<evidence type="ECO:0000313" key="6">
    <source>
        <dbReference type="Proteomes" id="UP000028091"/>
    </source>
</evidence>
<evidence type="ECO:0000313" key="5">
    <source>
        <dbReference type="EMBL" id="KEP28325.1"/>
    </source>
</evidence>
<evidence type="ECO:0000256" key="1">
    <source>
        <dbReference type="ARBA" id="ARBA00022679"/>
    </source>
</evidence>
<dbReference type="EMBL" id="JOTP01000001">
    <property type="protein sequence ID" value="KEP28325.1"/>
    <property type="molecule type" value="Genomic_DNA"/>
</dbReference>
<comment type="function">
    <text evidence="4">Probably plays a role in the assembly of the spore coat proteins by catalyzing epsilon-(gamma-glutamyl)lysine cross-links.</text>
</comment>
<keyword evidence="3 4" id="KW-0012">Acyltransferase</keyword>
<protein>
    <recommendedName>
        <fullName evidence="4">Protein-glutamine gamma-glutamyltransferase</fullName>
        <ecNumber evidence="4">2.3.2.13</ecNumber>
    </recommendedName>
    <alternativeName>
        <fullName evidence="4">Transglutaminase</fullName>
        <shortName evidence="4">TGase</shortName>
    </alternativeName>
</protein>
<dbReference type="GO" id="GO:0030435">
    <property type="term" value="P:sporulation resulting in formation of a cellular spore"/>
    <property type="evidence" value="ECO:0007669"/>
    <property type="project" value="UniProtKB-UniRule"/>
</dbReference>
<evidence type="ECO:0000256" key="2">
    <source>
        <dbReference type="ARBA" id="ARBA00022969"/>
    </source>
</evidence>
<dbReference type="AlphaFoldDB" id="A0A081LGE9"/>
<organism evidence="5 6">
    <name type="scientific">Bacillus zhangzhouensis</name>
    <dbReference type="NCBI Taxonomy" id="1178540"/>
    <lineage>
        <taxon>Bacteria</taxon>
        <taxon>Bacillati</taxon>
        <taxon>Bacillota</taxon>
        <taxon>Bacilli</taxon>
        <taxon>Bacillales</taxon>
        <taxon>Bacillaceae</taxon>
        <taxon>Bacillus</taxon>
    </lineage>
</organism>
<comment type="catalytic activity">
    <reaction evidence="4">
        <text>L-glutaminyl-[protein] + L-lysyl-[protein] = [protein]-L-lysyl-N(6)-5-L-glutamyl-[protein] + NH4(+)</text>
        <dbReference type="Rhea" id="RHEA:54816"/>
        <dbReference type="Rhea" id="RHEA-COMP:9752"/>
        <dbReference type="Rhea" id="RHEA-COMP:10207"/>
        <dbReference type="Rhea" id="RHEA-COMP:14005"/>
        <dbReference type="ChEBI" id="CHEBI:28938"/>
        <dbReference type="ChEBI" id="CHEBI:29969"/>
        <dbReference type="ChEBI" id="CHEBI:30011"/>
        <dbReference type="ChEBI" id="CHEBI:138370"/>
        <dbReference type="EC" id="2.3.2.13"/>
    </reaction>
</comment>
<dbReference type="RefSeq" id="WP_034317262.1">
    <property type="nucleotide sequence ID" value="NZ_JBCMYH010000018.1"/>
</dbReference>
<dbReference type="EC" id="2.3.2.13" evidence="4"/>
<dbReference type="HAMAP" id="MF_00727">
    <property type="entry name" value="Tgl"/>
    <property type="match status" value="1"/>
</dbReference>
<keyword evidence="1 4" id="KW-0808">Transferase</keyword>
<dbReference type="eggNOG" id="ENOG502Z8C5">
    <property type="taxonomic scope" value="Bacteria"/>
</dbReference>
<dbReference type="InterPro" id="IPR020916">
    <property type="entry name" value="Gln_gamma-glutamylTfrase_bac"/>
</dbReference>